<comment type="cofactor">
    <cofactor evidence="1 8">
        <name>FMN</name>
        <dbReference type="ChEBI" id="CHEBI:58210"/>
    </cofactor>
</comment>
<dbReference type="PIRSF" id="PIRSF000232">
    <property type="entry name" value="YdjA"/>
    <property type="match status" value="1"/>
</dbReference>
<organism evidence="10 11">
    <name type="scientific">Streptomyces zaomyceticus</name>
    <dbReference type="NCBI Taxonomy" id="68286"/>
    <lineage>
        <taxon>Bacteria</taxon>
        <taxon>Bacillati</taxon>
        <taxon>Actinomycetota</taxon>
        <taxon>Actinomycetes</taxon>
        <taxon>Kitasatosporales</taxon>
        <taxon>Streptomycetaceae</taxon>
        <taxon>Streptomyces</taxon>
    </lineage>
</organism>
<dbReference type="RefSeq" id="WP_406334140.1">
    <property type="nucleotide sequence ID" value="NZ_CP108188.1"/>
</dbReference>
<dbReference type="EMBL" id="CP108188">
    <property type="protein sequence ID" value="WTR69624.1"/>
    <property type="molecule type" value="Genomic_DNA"/>
</dbReference>
<dbReference type="InterPro" id="IPR052530">
    <property type="entry name" value="NAD(P)H_nitroreductase"/>
</dbReference>
<keyword evidence="7 8" id="KW-0520">NAD</keyword>
<evidence type="ECO:0000313" key="10">
    <source>
        <dbReference type="EMBL" id="WTR69624.1"/>
    </source>
</evidence>
<accession>A0ABZ1L6Z2</accession>
<dbReference type="SUPFAM" id="SSF55469">
    <property type="entry name" value="FMN-dependent nitroreductase-like"/>
    <property type="match status" value="1"/>
</dbReference>
<keyword evidence="5 8" id="KW-0521">NADP</keyword>
<comment type="similarity">
    <text evidence="2 8">Belongs to the nitroreductase family.</text>
</comment>
<dbReference type="PANTHER" id="PTHR43821">
    <property type="entry name" value="NAD(P)H NITROREDUCTASE YDJA-RELATED"/>
    <property type="match status" value="1"/>
</dbReference>
<keyword evidence="4 8" id="KW-0288">FMN</keyword>
<feature type="domain" description="Nitroreductase" evidence="9">
    <location>
        <begin position="9"/>
        <end position="156"/>
    </location>
</feature>
<name>A0ABZ1L6Z2_9ACTN</name>
<evidence type="ECO:0000256" key="5">
    <source>
        <dbReference type="ARBA" id="ARBA00022857"/>
    </source>
</evidence>
<proteinExistence type="inferred from homology"/>
<keyword evidence="3 8" id="KW-0285">Flavoprotein</keyword>
<reference evidence="10 11" key="1">
    <citation type="submission" date="2022-10" db="EMBL/GenBank/DDBJ databases">
        <title>The complete genomes of actinobacterial strains from the NBC collection.</title>
        <authorList>
            <person name="Joergensen T.S."/>
            <person name="Alvarez Arevalo M."/>
            <person name="Sterndorff E.B."/>
            <person name="Faurdal D."/>
            <person name="Vuksanovic O."/>
            <person name="Mourched A.-S."/>
            <person name="Charusanti P."/>
            <person name="Shaw S."/>
            <person name="Blin K."/>
            <person name="Weber T."/>
        </authorList>
    </citation>
    <scope>NUCLEOTIDE SEQUENCE [LARGE SCALE GENOMIC DNA]</scope>
    <source>
        <strain evidence="10 11">NBC_00123</strain>
    </source>
</reference>
<dbReference type="EC" id="1.-.-.-" evidence="8"/>
<evidence type="ECO:0000313" key="11">
    <source>
        <dbReference type="Proteomes" id="UP001622594"/>
    </source>
</evidence>
<evidence type="ECO:0000256" key="1">
    <source>
        <dbReference type="ARBA" id="ARBA00001917"/>
    </source>
</evidence>
<evidence type="ECO:0000256" key="6">
    <source>
        <dbReference type="ARBA" id="ARBA00023002"/>
    </source>
</evidence>
<dbReference type="InterPro" id="IPR029479">
    <property type="entry name" value="Nitroreductase"/>
</dbReference>
<gene>
    <name evidence="10" type="ORF">OG814_10280</name>
</gene>
<evidence type="ECO:0000256" key="2">
    <source>
        <dbReference type="ARBA" id="ARBA00007118"/>
    </source>
</evidence>
<dbReference type="PANTHER" id="PTHR43821:SF1">
    <property type="entry name" value="NAD(P)H NITROREDUCTASE YDJA-RELATED"/>
    <property type="match status" value="1"/>
</dbReference>
<dbReference type="Gene3D" id="3.40.109.10">
    <property type="entry name" value="NADH Oxidase"/>
    <property type="match status" value="1"/>
</dbReference>
<protein>
    <recommendedName>
        <fullName evidence="8">Putative NAD(P)H nitroreductase</fullName>
        <ecNumber evidence="8">1.-.-.-</ecNumber>
    </recommendedName>
</protein>
<dbReference type="Pfam" id="PF00881">
    <property type="entry name" value="Nitroreductase"/>
    <property type="match status" value="1"/>
</dbReference>
<evidence type="ECO:0000256" key="3">
    <source>
        <dbReference type="ARBA" id="ARBA00022630"/>
    </source>
</evidence>
<keyword evidence="11" id="KW-1185">Reference proteome</keyword>
<dbReference type="InterPro" id="IPR026021">
    <property type="entry name" value="YdjA-like"/>
</dbReference>
<keyword evidence="6 8" id="KW-0560">Oxidoreductase</keyword>
<evidence type="ECO:0000259" key="9">
    <source>
        <dbReference type="Pfam" id="PF00881"/>
    </source>
</evidence>
<evidence type="ECO:0000256" key="4">
    <source>
        <dbReference type="ARBA" id="ARBA00022643"/>
    </source>
</evidence>
<evidence type="ECO:0000256" key="7">
    <source>
        <dbReference type="ARBA" id="ARBA00023027"/>
    </source>
</evidence>
<sequence length="186" mass="20001">MDVMTAVLTRRSRQTLNEPAPGDAEFAYLLGGAAAAPDHGSLRPWRWILLRGEDRKTLGESLASEAPPEQRDRIAGKALRAPLMAALVFRPVAGHKVPEWEQMAAASSVAYGLMLLLHSRGYGSIWRTGRMCESGAAHELLGLTPTERLLGSLDIGTADGGEPPARRRTGDLADHVSTFASRPVPV</sequence>
<dbReference type="InterPro" id="IPR000415">
    <property type="entry name" value="Nitroreductase-like"/>
</dbReference>
<evidence type="ECO:0000256" key="8">
    <source>
        <dbReference type="PIRNR" id="PIRNR000232"/>
    </source>
</evidence>
<dbReference type="Proteomes" id="UP001622594">
    <property type="component" value="Chromosome"/>
</dbReference>